<organism evidence="13 14">
    <name type="scientific">Arabidopsis thaliana</name>
    <name type="common">Mouse-ear cress</name>
    <dbReference type="NCBI Taxonomy" id="3702"/>
    <lineage>
        <taxon>Eukaryota</taxon>
        <taxon>Viridiplantae</taxon>
        <taxon>Streptophyta</taxon>
        <taxon>Embryophyta</taxon>
        <taxon>Tracheophyta</taxon>
        <taxon>Spermatophyta</taxon>
        <taxon>Magnoliopsida</taxon>
        <taxon>eudicotyledons</taxon>
        <taxon>Gunneridae</taxon>
        <taxon>Pentapetalae</taxon>
        <taxon>rosids</taxon>
        <taxon>malvids</taxon>
        <taxon>Brassicales</taxon>
        <taxon>Brassicaceae</taxon>
        <taxon>Camelineae</taxon>
        <taxon>Arabidopsis</taxon>
    </lineage>
</organism>
<evidence type="ECO:0000256" key="2">
    <source>
        <dbReference type="ARBA" id="ARBA00022670"/>
    </source>
</evidence>
<evidence type="ECO:0000256" key="7">
    <source>
        <dbReference type="ARBA" id="ARBA00022801"/>
    </source>
</evidence>
<dbReference type="InterPro" id="IPR041373">
    <property type="entry name" value="RT_RNaseH"/>
</dbReference>
<evidence type="ECO:0000256" key="6">
    <source>
        <dbReference type="ARBA" id="ARBA00022759"/>
    </source>
</evidence>
<keyword evidence="6" id="KW-0255">Endonuclease</keyword>
<dbReference type="Pfam" id="PF17917">
    <property type="entry name" value="RT_RNaseH"/>
    <property type="match status" value="1"/>
</dbReference>
<dbReference type="Gene3D" id="2.40.70.10">
    <property type="entry name" value="Acid Proteases"/>
    <property type="match status" value="2"/>
</dbReference>
<evidence type="ECO:0000256" key="10">
    <source>
        <dbReference type="SAM" id="MobiDB-lite"/>
    </source>
</evidence>
<dbReference type="Gene3D" id="3.30.70.270">
    <property type="match status" value="3"/>
</dbReference>
<feature type="region of interest" description="Disordered" evidence="10">
    <location>
        <begin position="2394"/>
        <end position="2452"/>
    </location>
</feature>
<evidence type="ECO:0000256" key="8">
    <source>
        <dbReference type="ARBA" id="ARBA00022918"/>
    </source>
</evidence>
<dbReference type="GO" id="GO:0008270">
    <property type="term" value="F:zinc ion binding"/>
    <property type="evidence" value="ECO:0007669"/>
    <property type="project" value="InterPro"/>
</dbReference>
<sequence>MGQADRLTERVGQTDRRMGWIEKSVRGSTRISASEHTQGSPMDAILPIKGESTKNGVTRRITNGKVHGGNRWTKRMLDRRANLRPTEERFHGLAYDDPVDESTDPWGLVHQFTTDDESLNEWSKATNGLRNQIRILAKTIGLSHPTRPTIDLSDPIRLADPIRPTIGLADPIRRSVYQIRFVSKTNGLPSPSSTLHQTVGPGGGEWMLPEASHPFLAPFRKVTSVPCILPNGHIRSLHLLGDATVCWYPLDLTLFGRDTSSPVRYHSPPARVSADWTAQLGQLTGPPSWVSTRSAHRAQSSCRSAHLAELASLPADCIHGRPLGVFGCTYPCASSNNFLDPSHPTIGLSDPFCQTIGLSHPTRPTIDLSDPIRLADPIRPTIGLADPIRRSTRSDSSLRRTVYPLHPLHSIKPLDREALGVLPYIGGEWMLPEASHPFLAPFRKVTSVPCILPNGHIRSLHLLGDATVCWYPLDLTLFGRDTSSPVRYHSPPARVSADWTAQLGQLTGPPSWVSTRSAHQAQSSCRSAHLAELASLPADCIHGRPLGVFECTYPCASSNNFLDPSHPTIGLSDPFRQTIGLSHPTRPTIDLSDPIRLADPIRPTIGLADPIRRSVYQIRFVSKTNGLPSPSSTLHQTVGPGGGEWMLPEASHPFLAPFRKVTSVPCILPNGHIRSLHLLGDATVCWYPLDLTPFGRDTSSPVRYHSPPARVSADWTAQLGQLTGPPSWVSTRSAHRAQSSCRSPKAQAQLEGVTVLRSSDSPARAAGRVTVELEVAGRVADELEVAGRVTDELEELRGLTLEVSQMGKSSKTGKSKKDKGIVEETLVEEETMINEKTRVGTMLDRTNSAGPKAGKKSINEEAPESSGARDSTDNRNNTPTAQEQGDYLSLLEHVSRLGTRHFMGSTDPIVADEWRSRLKRNFKSTRCLEDYQRDIAVHFLEGDAHNWWLTVEKRRGDEVRSFADFEDEFNKKYFPPEAWDRLECAYLDLVQGNRTVREYDEEFNRLRRYVGRELEEEQAQVRRFIRGLRIEIRNHCLVRTFNSVSELVEREAMIEEGIEEERYLNREKAPIQNNQSTKPADKKRKFDKVDNTKSDAKTGECMTCGKSHSGTCWKAIGACGRCGSKDHTIQSCPRMEPGQSKVLGEETGHLKRECPKLTAEKQAGQRDNRGGNGLPPPPRRQAVAPRVYELSKEANDAGNFRAITGTFSQLPIHFSITAFALHHAYGKGEVLNILRECVGTLRVGDVVTHTLFDSGATHCFVSPKLVETGGFRKEPNTDYGMVRAAGGQAMYPTGLVRGISVVVNGVNMPADLIIVPLKKHDVILGMDWLGKYKAHIDCHRGRVQFERDEGMLKFQGIRTTSGSLVISAIQAERMLGKGCEAYLATITTKEVGASAELKDILIVNEFSDVFAAVSGVPPDRSDPFTIELEPGTTPISKAPYRMAPAEMAKLKKQLEELLDKGFIRPSSSPWGAPVLFVKKKDGSFRLCIDYRGLNKVTVKNKYPLPRIDELMDQLGGAQWFSKIDLASGYHQIPIEPTDVRKTAFRTRYGHFEFVVMPFGLTNAPAAFMKMMNGVFRDFLDEFVIIFIDDILVYSKSWEAHQEHLRAVLERLREHELFAKLSKCSFWQRSVGFLGHVISDQGVSVDPKKIRSIKELPRPRNATEIRSFLGLAGYYRRFVMSFASMAQPLTRLTGKDTAFNWSDECEKSFLELKAMLTNAPVLVLPEEGEPYTVYMDASIVGLGCVLMQKGSVIAYASRQLRKHEKNYPTHDLEMATVVFALKIWRSYLYGAKVQIYTDHKSLKYIFTQPELNLRQRRWMELVADYDLDIAYHPGKANQVADALSRRRSEVEAERSQVDLVNMMGTLHVNALFKEVEPLGLGAADQADLLSRIRLAQERDEEIKGWALNNKTEYQTSNNGTIVVNGRVLPLGWDEKDVARWVAKCPTCQLVKAEHQVPSGLLQNLPIPEWKWDHITMNFVTGLPTGIKSKHNAVWVVVDLLTKSAYFMAISDKDGAEIIAEKYIDEIVRLHGIPVSIVSDRDTRFTSKFWKAFQKALGTRVNLSTAYHPQTDGQSERTIQTLEDMLRACVLDWGGNREKYLRLVEFAYNNSFQASIGMSPYEALYGRACRTPLCWTPVGERRLFGPTIVDETTERMKFLKIKLKEAQDRQKSYANKRRKELEFQVGDLVYLKAMTYKGAGRFTSRKKLSPRYVGPYKVIERVGAVAYKLDLPPKLNAFHNVFHVSQLRKCLSDQEESVEDIPPGLKENMTVEAWPVRIMDRMTKGTRGKSRDLLKVLWNCGGREEYTWETENKMKANFPEWSSDSPARAAGRVTVELEVAGRVTDELEVAGRVTDELEELCGLTLEVSQMGKSSKTGKSKKDKGIVEETLVEEETMINEKTRVGTMLDRTNSAGPKAGKKSINEEAPESSGARDSTDNRNNTPTAQEQLGTRHFMGSTVPIVADEWRSRLKRNFKSTRCPEDYQRDIAVHFLEGDAHNWWLTVEKRRGDEVRSFADFEDEFNKKYFPPEAWDRLECAYLDLVQGNRTVREYDEEFNRLRCYIGRELEEEQAQVRRFIRGLRIEIRNHYLVRTFNSVSELVERAAMIEEEIEEERYLNREKAPIRNNQSTKPADKKRKFDKVDNTKSDAKTGECMTCGKSHSGTCWKAIGACGRCGSKDHTIQSCPRMEPGQSKVLGEETGHLKRECPKLTAEKQAGQRDNRGGNGLPPPPKRQAVAPRVYELSKEANDAGNFRAITGTFSQLPIHFSITAFALHHAYRKGEVLNILRECVGTLRVGDVVTHTLFDSGATHCFVSPELVETGGFRKEPNTDYGMVRAADGQAMYPTGLVRGISVVVNGVNMPADLIIVPLKKHDVILGMDWLGKYKAHIDCHRGRVQFERDEGMLKFQGIRTTSGSLVISAIQAERMLGKGCEAYLATITTKEVGASAELKDIPIVNEFSDVFAAVSGVPPDRSDPFTIELEPGTTPISKAPYRMAPAEMAELKKQLEELLDKGFIRPSSSPWGAPVLFVKKKDGSFRLCIDYRGLNKVTVKNKYPLPRIDELMDQLGGAQWFSKIDLASRYHQIPIEPTDVRKTAFRTRYGHFEFVVMPFGLTNAPAAFMKMMNGVFRDFLYEFVIIFIDDILVYSKSWEAHQEHLRAVLERLREHELFAKLSKCSFWQRSVGFLGHVISDQGVSVDPEKIRSIKEWPRPRNATEIGSRELVRTLGSPATLYSSHICSLHPLGDATVRWYPLDLTPFGQDTSSPVSYHSPPARVSADWTTQLADDTVVVQAGRWILYSSGEWEFKMDTFRQVVERAKTGHEDKSRGSKRTVAEVWEINDDDLVRHVEEVEAALLGEDGKQSDIYDDILLEHVQAVELQLLGGRVLTTGKKSFDGEEKGNNSCMDDDSCSFDGSSDYSEYNVEEDDEFIGDKIEDSGKQSDSKTGKRGADSGDDDFVEPPPSNKKRGKAVVVWSEEAVGKGNEKRALEDAAKIGITIDEVYGYADLQRMFADGEMNKKAAHVDLTKEDDDMYVGRTFVTREDFRMALSIYAINRVFKFKFTRYRKEYLVAECDDKRSCD</sequence>
<evidence type="ECO:0000259" key="12">
    <source>
        <dbReference type="PROSITE" id="PS50994"/>
    </source>
</evidence>
<dbReference type="InterPro" id="IPR001878">
    <property type="entry name" value="Znf_CCHC"/>
</dbReference>
<feature type="region of interest" description="Disordered" evidence="10">
    <location>
        <begin position="1157"/>
        <end position="1182"/>
    </location>
</feature>
<keyword evidence="8" id="KW-0695">RNA-directed DNA polymerase</keyword>
<evidence type="ECO:0000256" key="9">
    <source>
        <dbReference type="SAM" id="Coils"/>
    </source>
</evidence>
<evidence type="ECO:0000259" key="11">
    <source>
        <dbReference type="PROSITE" id="PS50878"/>
    </source>
</evidence>
<dbReference type="InterPro" id="IPR001584">
    <property type="entry name" value="Integrase_cat-core"/>
</dbReference>
<dbReference type="SMART" id="SM00343">
    <property type="entry name" value="ZnF_C2HC"/>
    <property type="match status" value="4"/>
</dbReference>
<evidence type="ECO:0000313" key="14">
    <source>
        <dbReference type="Proteomes" id="UP000078284"/>
    </source>
</evidence>
<dbReference type="FunFam" id="3.30.70.270:FF:000020">
    <property type="entry name" value="Transposon Tf2-6 polyprotein-like Protein"/>
    <property type="match status" value="1"/>
</dbReference>
<feature type="compositionally biased region" description="Basic and acidic residues" evidence="10">
    <location>
        <begin position="2708"/>
        <end position="2719"/>
    </location>
</feature>
<feature type="region of interest" description="Disordered" evidence="10">
    <location>
        <begin position="2708"/>
        <end position="2732"/>
    </location>
</feature>
<feature type="region of interest" description="Disordered" evidence="10">
    <location>
        <begin position="1065"/>
        <end position="1097"/>
    </location>
</feature>
<dbReference type="CDD" id="cd00303">
    <property type="entry name" value="retropepsin_like"/>
    <property type="match status" value="2"/>
</dbReference>
<keyword evidence="4" id="KW-0548">Nucleotidyltransferase</keyword>
<dbReference type="InterPro" id="IPR043128">
    <property type="entry name" value="Rev_trsase/Diguanyl_cyclase"/>
</dbReference>
<keyword evidence="7" id="KW-0378">Hydrolase</keyword>
<feature type="coiled-coil region" evidence="9">
    <location>
        <begin position="2147"/>
        <end position="2174"/>
    </location>
</feature>
<reference evidence="14" key="1">
    <citation type="journal article" date="2016" name="Proc. Natl. Acad. Sci. U.S.A.">
        <title>Chromosome-level assembly of Arabidopsis thaliana Ler reveals the extent of translocation and inversion polymorphisms.</title>
        <authorList>
            <person name="Zapata L."/>
            <person name="Ding J."/>
            <person name="Willing E.M."/>
            <person name="Hartwig B."/>
            <person name="Bezdan D."/>
            <person name="Jiao W.B."/>
            <person name="Patel V."/>
            <person name="Velikkakam James G."/>
            <person name="Koornneef M."/>
            <person name="Ossowski S."/>
            <person name="Schneeberger K."/>
        </authorList>
    </citation>
    <scope>NUCLEOTIDE SEQUENCE [LARGE SCALE GENOMIC DNA]</scope>
    <source>
        <strain evidence="14">cv. Landsberg erecta</strain>
    </source>
</reference>
<dbReference type="GO" id="GO:0008233">
    <property type="term" value="F:peptidase activity"/>
    <property type="evidence" value="ECO:0007669"/>
    <property type="project" value="UniProtKB-KW"/>
</dbReference>
<feature type="compositionally biased region" description="Basic and acidic residues" evidence="10">
    <location>
        <begin position="1087"/>
        <end position="1097"/>
    </location>
</feature>
<dbReference type="SUPFAM" id="SSF50630">
    <property type="entry name" value="Acid proteases"/>
    <property type="match status" value="2"/>
</dbReference>
<dbReference type="InterPro" id="IPR050951">
    <property type="entry name" value="Retrovirus_Pol_polyprotein"/>
</dbReference>
<proteinExistence type="predicted"/>
<dbReference type="PANTHER" id="PTHR37984:SF5">
    <property type="entry name" value="PROTEIN NYNRIN-LIKE"/>
    <property type="match status" value="1"/>
</dbReference>
<feature type="compositionally biased region" description="Polar residues" evidence="10">
    <location>
        <begin position="874"/>
        <end position="883"/>
    </location>
</feature>
<keyword evidence="9" id="KW-0175">Coiled coil</keyword>
<feature type="domain" description="Reverse transcriptase" evidence="11">
    <location>
        <begin position="3008"/>
        <end position="3187"/>
    </location>
</feature>
<evidence type="ECO:0000256" key="3">
    <source>
        <dbReference type="ARBA" id="ARBA00022679"/>
    </source>
</evidence>
<dbReference type="InterPro" id="IPR043502">
    <property type="entry name" value="DNA/RNA_pol_sf"/>
</dbReference>
<dbReference type="GO" id="GO:0015074">
    <property type="term" value="P:DNA integration"/>
    <property type="evidence" value="ECO:0007669"/>
    <property type="project" value="InterPro"/>
</dbReference>
<feature type="compositionally biased region" description="Polar residues" evidence="10">
    <location>
        <begin position="26"/>
        <end position="40"/>
    </location>
</feature>
<accession>A0A178VTT7</accession>
<dbReference type="Pfam" id="PF00078">
    <property type="entry name" value="RVT_1"/>
    <property type="match status" value="2"/>
</dbReference>
<dbReference type="GO" id="GO:0004519">
    <property type="term" value="F:endonuclease activity"/>
    <property type="evidence" value="ECO:0007669"/>
    <property type="project" value="UniProtKB-KW"/>
</dbReference>
<dbReference type="GO" id="GO:0003676">
    <property type="term" value="F:nucleic acid binding"/>
    <property type="evidence" value="ECO:0007669"/>
    <property type="project" value="InterPro"/>
</dbReference>
<feature type="region of interest" description="Disordered" evidence="10">
    <location>
        <begin position="2619"/>
        <end position="2646"/>
    </location>
</feature>
<dbReference type="InterPro" id="IPR005162">
    <property type="entry name" value="Retrotrans_gag_dom"/>
</dbReference>
<dbReference type="GO" id="GO:0006508">
    <property type="term" value="P:proteolysis"/>
    <property type="evidence" value="ECO:0007669"/>
    <property type="project" value="UniProtKB-KW"/>
</dbReference>
<feature type="compositionally biased region" description="Basic and acidic residues" evidence="10">
    <location>
        <begin position="3426"/>
        <end position="3447"/>
    </location>
</feature>
<dbReference type="FunFam" id="3.10.10.10:FF:000007">
    <property type="entry name" value="Retrovirus-related Pol polyprotein from transposon 17.6-like Protein"/>
    <property type="match status" value="2"/>
</dbReference>
<dbReference type="InterPro" id="IPR056924">
    <property type="entry name" value="SH3_Tf2-1"/>
</dbReference>
<dbReference type="PROSITE" id="PS50878">
    <property type="entry name" value="RT_POL"/>
    <property type="match status" value="2"/>
</dbReference>
<feature type="region of interest" description="Disordered" evidence="10">
    <location>
        <begin position="25"/>
        <end position="48"/>
    </location>
</feature>
<protein>
    <recommendedName>
        <fullName evidence="1">RNA-directed DNA polymerase</fullName>
        <ecNumber evidence="1">2.7.7.49</ecNumber>
    </recommendedName>
</protein>
<dbReference type="InterPro" id="IPR000477">
    <property type="entry name" value="RT_dom"/>
</dbReference>
<feature type="compositionally biased region" description="Basic and acidic residues" evidence="10">
    <location>
        <begin position="2637"/>
        <end position="2646"/>
    </location>
</feature>
<evidence type="ECO:0000256" key="5">
    <source>
        <dbReference type="ARBA" id="ARBA00022722"/>
    </source>
</evidence>
<dbReference type="SUPFAM" id="SSF53098">
    <property type="entry name" value="Ribonuclease H-like"/>
    <property type="match status" value="1"/>
</dbReference>
<gene>
    <name evidence="13" type="ordered locus">AXX17_At2g08830</name>
</gene>
<evidence type="ECO:0000256" key="1">
    <source>
        <dbReference type="ARBA" id="ARBA00012493"/>
    </source>
</evidence>
<feature type="domain" description="Integrase catalytic" evidence="12">
    <location>
        <begin position="1960"/>
        <end position="2126"/>
    </location>
</feature>
<feature type="region of interest" description="Disordered" evidence="10">
    <location>
        <begin position="3424"/>
        <end position="3466"/>
    </location>
</feature>
<dbReference type="Gene3D" id="3.10.10.10">
    <property type="entry name" value="HIV Type 1 Reverse Transcriptase, subunit A, domain 1"/>
    <property type="match status" value="2"/>
</dbReference>
<dbReference type="InterPro" id="IPR036397">
    <property type="entry name" value="RNaseH_sf"/>
</dbReference>
<feature type="compositionally biased region" description="Basic and acidic residues" evidence="10">
    <location>
        <begin position="1157"/>
        <end position="1169"/>
    </location>
</feature>
<name>A0A178VTT7_ARATH</name>
<feature type="compositionally biased region" description="Polar residues" evidence="10">
    <location>
        <begin position="2436"/>
        <end position="2447"/>
    </location>
</feature>
<dbReference type="EMBL" id="LUHQ01000002">
    <property type="protein sequence ID" value="OAP08483.1"/>
    <property type="molecule type" value="Genomic_DNA"/>
</dbReference>
<evidence type="ECO:0000256" key="4">
    <source>
        <dbReference type="ARBA" id="ARBA00022695"/>
    </source>
</evidence>
<dbReference type="ExpressionAtlas" id="A0A178VTT7">
    <property type="expression patterns" value="differential"/>
</dbReference>
<dbReference type="PANTHER" id="PTHR37984">
    <property type="entry name" value="PROTEIN CBG26694"/>
    <property type="match status" value="1"/>
</dbReference>
<feature type="region of interest" description="Disordered" evidence="10">
    <location>
        <begin position="832"/>
        <end position="886"/>
    </location>
</feature>
<dbReference type="EC" id="2.7.7.49" evidence="1"/>
<dbReference type="SUPFAM" id="SSF56672">
    <property type="entry name" value="DNA/RNA polymerases"/>
    <property type="match status" value="2"/>
</dbReference>
<dbReference type="GO" id="GO:0003964">
    <property type="term" value="F:RNA-directed DNA polymerase activity"/>
    <property type="evidence" value="ECO:0007669"/>
    <property type="project" value="UniProtKB-KW"/>
</dbReference>
<keyword evidence="2" id="KW-0645">Protease</keyword>
<dbReference type="Pfam" id="PF24626">
    <property type="entry name" value="SH3_Tf2-1"/>
    <property type="match status" value="1"/>
</dbReference>
<comment type="caution">
    <text evidence="13">The sequence shown here is derived from an EMBL/GenBank/DDBJ whole genome shotgun (WGS) entry which is preliminary data.</text>
</comment>
<dbReference type="Pfam" id="PF08284">
    <property type="entry name" value="RVP_2"/>
    <property type="match status" value="2"/>
</dbReference>
<feature type="domain" description="Reverse transcriptase" evidence="11">
    <location>
        <begin position="1458"/>
        <end position="1637"/>
    </location>
</feature>
<dbReference type="CDD" id="cd01647">
    <property type="entry name" value="RT_LTR"/>
    <property type="match status" value="2"/>
</dbReference>
<dbReference type="Pfam" id="PF03732">
    <property type="entry name" value="Retrotrans_gag"/>
    <property type="match status" value="2"/>
</dbReference>
<dbReference type="Proteomes" id="UP000078284">
    <property type="component" value="Chromosome 2"/>
</dbReference>
<keyword evidence="5" id="KW-0540">Nuclease</keyword>
<dbReference type="Gene3D" id="3.30.420.10">
    <property type="entry name" value="Ribonuclease H-like superfamily/Ribonuclease H"/>
    <property type="match status" value="1"/>
</dbReference>
<dbReference type="InterPro" id="IPR021109">
    <property type="entry name" value="Peptidase_aspartic_dom_sf"/>
</dbReference>
<dbReference type="InterPro" id="IPR012337">
    <property type="entry name" value="RNaseH-like_sf"/>
</dbReference>
<evidence type="ECO:0000313" key="13">
    <source>
        <dbReference type="EMBL" id="OAP08483.1"/>
    </source>
</evidence>
<dbReference type="PROSITE" id="PS50994">
    <property type="entry name" value="INTEGRASE"/>
    <property type="match status" value="1"/>
</dbReference>
<keyword evidence="3" id="KW-0808">Transferase</keyword>
<dbReference type="CDD" id="cd09274">
    <property type="entry name" value="RNase_HI_RT_Ty3"/>
    <property type="match status" value="1"/>
</dbReference>